<comment type="caution">
    <text evidence="2">The sequence shown here is derived from an EMBL/GenBank/DDBJ whole genome shotgun (WGS) entry which is preliminary data.</text>
</comment>
<keyword evidence="3" id="KW-1185">Reference proteome</keyword>
<protein>
    <submittedName>
        <fullName evidence="2">N-acetylglucosamine transport system substrate-binding protein</fullName>
    </submittedName>
</protein>
<dbReference type="Gene3D" id="3.40.190.10">
    <property type="entry name" value="Periplasmic binding protein-like II"/>
    <property type="match status" value="1"/>
</dbReference>
<dbReference type="RefSeq" id="WP_179748599.1">
    <property type="nucleotide sequence ID" value="NZ_JACCBU010000001.1"/>
</dbReference>
<name>A0A7Y9L9K4_9ACTN</name>
<evidence type="ECO:0000313" key="2">
    <source>
        <dbReference type="EMBL" id="NYE69677.1"/>
    </source>
</evidence>
<gene>
    <name evidence="2" type="ORF">BKA15_001006</name>
</gene>
<dbReference type="Proteomes" id="UP000569914">
    <property type="component" value="Unassembled WGS sequence"/>
</dbReference>
<dbReference type="PANTHER" id="PTHR43649:SF31">
    <property type="entry name" value="SN-GLYCEROL-3-PHOSPHATE-BINDING PERIPLASMIC PROTEIN UGPB"/>
    <property type="match status" value="1"/>
</dbReference>
<evidence type="ECO:0000313" key="3">
    <source>
        <dbReference type="Proteomes" id="UP000569914"/>
    </source>
</evidence>
<dbReference type="PANTHER" id="PTHR43649">
    <property type="entry name" value="ARABINOSE-BINDING PROTEIN-RELATED"/>
    <property type="match status" value="1"/>
</dbReference>
<dbReference type="SUPFAM" id="SSF53850">
    <property type="entry name" value="Periplasmic binding protein-like II"/>
    <property type="match status" value="1"/>
</dbReference>
<dbReference type="InterPro" id="IPR050490">
    <property type="entry name" value="Bact_solute-bd_prot1"/>
</dbReference>
<accession>A0A7Y9L9K4</accession>
<dbReference type="PROSITE" id="PS51257">
    <property type="entry name" value="PROKAR_LIPOPROTEIN"/>
    <property type="match status" value="1"/>
</dbReference>
<dbReference type="PROSITE" id="PS51318">
    <property type="entry name" value="TAT"/>
    <property type="match status" value="1"/>
</dbReference>
<dbReference type="AlphaFoldDB" id="A0A7Y9L9K4"/>
<dbReference type="InterPro" id="IPR006311">
    <property type="entry name" value="TAT_signal"/>
</dbReference>
<reference evidence="2 3" key="1">
    <citation type="submission" date="2020-07" db="EMBL/GenBank/DDBJ databases">
        <title>Sequencing the genomes of 1000 actinobacteria strains.</title>
        <authorList>
            <person name="Klenk H.-P."/>
        </authorList>
    </citation>
    <scope>NUCLEOTIDE SEQUENCE [LARGE SCALE GENOMIC DNA]</scope>
    <source>
        <strain evidence="2 3">DSM 22083</strain>
    </source>
</reference>
<comment type="similarity">
    <text evidence="1">Belongs to the bacterial solute-binding protein 1 family.</text>
</comment>
<sequence length="468" mass="49283">MSGSVPRRLSRRTMLGTAVTGTLALGGCAMGGTGSAGPTTPRPTSADNPFGVAVDKPVEFFNFEGGYGHDWFDVPTRLYNARFPDSKVTYKSSQDLPKELQPRFVDGTPPDLIGNVGLDTAGLVKQGRLVDLGPVLEAPAYDTEGKTVAETLLPGVAEVGVYDGKRYSVPSGYGLNAVWCSGKLLAEHGWTYPETFDAMLALCAEIKQAGLAPWTYQGKYPGYMWGPIMGTAEKAGGRQIGLAVDNLEPGAWQQEALVESAARYGELHARGYILDGTAGLTHTQAQTYWAQGKAVFIPCGAWLENELGDIAPKDLEMTAKPAPGLGAGDALPFAACNGGPGGDLLVAADAPNPGAGMELLRAMLSVEASRRRIEVTRSLGIVKGAADGADISFAMTSMSSMIEAAGADVGSYWMFGTWYQALQKEVDNATGALLTGAVDANGWAARIQKKADAIAADSSVTKYRREAR</sequence>
<dbReference type="InterPro" id="IPR022386">
    <property type="entry name" value="Chitin_NgcE"/>
</dbReference>
<proteinExistence type="inferred from homology"/>
<dbReference type="EMBL" id="JACCBU010000001">
    <property type="protein sequence ID" value="NYE69677.1"/>
    <property type="molecule type" value="Genomic_DNA"/>
</dbReference>
<organism evidence="2 3">
    <name type="scientific">Microlunatus parietis</name>
    <dbReference type="NCBI Taxonomy" id="682979"/>
    <lineage>
        <taxon>Bacteria</taxon>
        <taxon>Bacillati</taxon>
        <taxon>Actinomycetota</taxon>
        <taxon>Actinomycetes</taxon>
        <taxon>Propionibacteriales</taxon>
        <taxon>Propionibacteriaceae</taxon>
        <taxon>Microlunatus</taxon>
    </lineage>
</organism>
<evidence type="ECO:0000256" key="1">
    <source>
        <dbReference type="ARBA" id="ARBA00008520"/>
    </source>
</evidence>
<dbReference type="NCBIfam" id="TIGR03851">
    <property type="entry name" value="chitin_NgcE"/>
    <property type="match status" value="1"/>
</dbReference>